<dbReference type="Proteomes" id="UP000309450">
    <property type="component" value="Unassembled WGS sequence"/>
</dbReference>
<reference evidence="1 2" key="1">
    <citation type="submission" date="2019-04" db="EMBL/GenBank/DDBJ databases">
        <title>Draft genome sequence of Gemmobacter aestuarii sp. nov.</title>
        <authorList>
            <person name="Hameed A."/>
            <person name="Lin S.-Y."/>
            <person name="Shahina M."/>
            <person name="Lai W.-A."/>
            <person name="Young C.-C."/>
        </authorList>
    </citation>
    <scope>NUCLEOTIDE SEQUENCE [LARGE SCALE GENOMIC DNA]</scope>
    <source>
        <strain evidence="1 2">CC-PW-75</strain>
    </source>
</reference>
<evidence type="ECO:0000313" key="1">
    <source>
        <dbReference type="EMBL" id="THD84643.1"/>
    </source>
</evidence>
<proteinExistence type="predicted"/>
<keyword evidence="2" id="KW-1185">Reference proteome</keyword>
<comment type="caution">
    <text evidence="1">The sequence shown here is derived from an EMBL/GenBank/DDBJ whole genome shotgun (WGS) entry which is preliminary data.</text>
</comment>
<dbReference type="SUPFAM" id="SSF103025">
    <property type="entry name" value="Folate-binding domain"/>
    <property type="match status" value="1"/>
</dbReference>
<organism evidence="1 2">
    <name type="scientific">Aliigemmobacter aestuarii</name>
    <dbReference type="NCBI Taxonomy" id="1445661"/>
    <lineage>
        <taxon>Bacteria</taxon>
        <taxon>Pseudomonadati</taxon>
        <taxon>Pseudomonadota</taxon>
        <taxon>Alphaproteobacteria</taxon>
        <taxon>Rhodobacterales</taxon>
        <taxon>Paracoccaceae</taxon>
        <taxon>Aliigemmobacter</taxon>
    </lineage>
</organism>
<sequence length="180" mass="19349">MPSLIAKTPLEGTWPVTHGGLTLAEVELTRVTSVSAPKVGRDLAAGLKALGVSFPKPNQFTGFDAVRMVWTSMDQAFMIGGDPSGLSGAVMTDQSDGWACLRLEGAGADQALMRLVPLDLRRDAFPPGAAARAPLNHMQMILMRLEPDCFELLVFRSMARTAWHEIEEAMKSLAARAGLV</sequence>
<accession>A0A4S3MRF6</accession>
<gene>
    <name evidence="1" type="ORF">E7811_02590</name>
</gene>
<dbReference type="AlphaFoldDB" id="A0A4S3MRF6"/>
<dbReference type="InterPro" id="IPR007375">
    <property type="entry name" value="SoxG"/>
</dbReference>
<name>A0A4S3MRF6_9RHOB</name>
<dbReference type="EMBL" id="SSND01000001">
    <property type="protein sequence ID" value="THD84643.1"/>
    <property type="molecule type" value="Genomic_DNA"/>
</dbReference>
<dbReference type="Gene3D" id="3.30.1360.120">
    <property type="entry name" value="Probable tRNA modification gtpase trme, domain 1"/>
    <property type="match status" value="1"/>
</dbReference>
<dbReference type="InterPro" id="IPR027266">
    <property type="entry name" value="TrmE/GcvT-like"/>
</dbReference>
<dbReference type="Pfam" id="PF04268">
    <property type="entry name" value="SoxG"/>
    <property type="match status" value="1"/>
</dbReference>
<dbReference type="OrthoDB" id="7350722at2"/>
<evidence type="ECO:0000313" key="2">
    <source>
        <dbReference type="Proteomes" id="UP000309450"/>
    </source>
</evidence>
<dbReference type="RefSeq" id="WP_136393024.1">
    <property type="nucleotide sequence ID" value="NZ_SSND01000001.1"/>
</dbReference>
<protein>
    <submittedName>
        <fullName evidence="1">Sarcosine oxidase subunit gamma</fullName>
    </submittedName>
</protein>